<dbReference type="EMBL" id="LIZY01000105">
    <property type="protein sequence ID" value="KPJ62723.1"/>
    <property type="molecule type" value="Genomic_DNA"/>
</dbReference>
<gene>
    <name evidence="1" type="ORF">AMK68_04590</name>
</gene>
<organism evidence="1 2">
    <name type="scientific">candidate division KD3-62 bacterium DG_56</name>
    <dbReference type="NCBI Taxonomy" id="1704032"/>
    <lineage>
        <taxon>Bacteria</taxon>
        <taxon>candidate division KD3-62</taxon>
    </lineage>
</organism>
<comment type="caution">
    <text evidence="1">The sequence shown here is derived from an EMBL/GenBank/DDBJ whole genome shotgun (WGS) entry which is preliminary data.</text>
</comment>
<reference evidence="1 2" key="1">
    <citation type="journal article" date="2015" name="Microbiome">
        <title>Genomic resolution of linkages in carbon, nitrogen, and sulfur cycling among widespread estuary sediment bacteria.</title>
        <authorList>
            <person name="Baker B.J."/>
            <person name="Lazar C.S."/>
            <person name="Teske A.P."/>
            <person name="Dick G.J."/>
        </authorList>
    </citation>
    <scope>NUCLEOTIDE SEQUENCE [LARGE SCALE GENOMIC DNA]</scope>
    <source>
        <strain evidence="1">DG_56</strain>
    </source>
</reference>
<proteinExistence type="predicted"/>
<dbReference type="Proteomes" id="UP000052020">
    <property type="component" value="Unassembled WGS sequence"/>
</dbReference>
<sequence length="148" mass="16645">MRRLAAVLTICVLLGAAVYMLRPRMSPEAVVEEFLWALDRGDLDAATRRVHEAFAERVRRASAGDAGPNHAIERLTVGLPGQTRQMGWHYDEVNVTIKWRNGKPSARFERLFRDQVADEPTTGAWAVVFSLEKRYVRGWVILTLLGGA</sequence>
<accession>A0A0S7XKL2</accession>
<evidence type="ECO:0000313" key="2">
    <source>
        <dbReference type="Proteomes" id="UP000052020"/>
    </source>
</evidence>
<protein>
    <submittedName>
        <fullName evidence="1">Uncharacterized protein</fullName>
    </submittedName>
</protein>
<dbReference type="AlphaFoldDB" id="A0A0S7XKL2"/>
<evidence type="ECO:0000313" key="1">
    <source>
        <dbReference type="EMBL" id="KPJ62723.1"/>
    </source>
</evidence>
<name>A0A0S7XKL2_9BACT</name>